<name>A0A6J8CKJ0_MYTCO</name>
<dbReference type="PANTHER" id="PTHR12155:SF41">
    <property type="entry name" value="SCHLAFEN ALBA-2 DOMAIN-CONTAINING PROTEIN"/>
    <property type="match status" value="1"/>
</dbReference>
<gene>
    <name evidence="2" type="ORF">MCOR_30904</name>
</gene>
<dbReference type="OrthoDB" id="10259112at2759"/>
<dbReference type="EMBL" id="CACVKT020005608">
    <property type="protein sequence ID" value="CAC5396331.1"/>
    <property type="molecule type" value="Genomic_DNA"/>
</dbReference>
<reference evidence="2 3" key="1">
    <citation type="submission" date="2020-06" db="EMBL/GenBank/DDBJ databases">
        <authorList>
            <person name="Li R."/>
            <person name="Bekaert M."/>
        </authorList>
    </citation>
    <scope>NUCLEOTIDE SEQUENCE [LARGE SCALE GENOMIC DNA]</scope>
    <source>
        <strain evidence="3">wild</strain>
    </source>
</reference>
<evidence type="ECO:0000313" key="2">
    <source>
        <dbReference type="EMBL" id="CAC5396331.1"/>
    </source>
</evidence>
<sequence length="287" mass="33256">MTTTVTIDSGSFIFHGYLKSEFKMAGTKLKVHHYYIRNSEVPFEEDMFNEFKGHRNLAVEELPPWTQETTKEKASRRAVSRALNAMLNTGKGGKVYLGIVDSGMVRGLQLTTYQKDHVIGSLDDLMSRYKPPVKKHRYRLKFVPVVDSKCSEEEIIKQCSYDASDYCDETERMKPHIFRSHRYCWCDKDGVAQFNCGVMTQDYVIEIEILPWNSKDPRNQDSGCGSLINLHPLHEDEEGSVYFRRQASLVKYSMSEICELTRQEARESLEEEVNRLKREIIAKEEPC</sequence>
<dbReference type="AlphaFoldDB" id="A0A6J8CKJ0"/>
<keyword evidence="1" id="KW-0175">Coiled coil</keyword>
<dbReference type="InterPro" id="IPR029684">
    <property type="entry name" value="Schlafen"/>
</dbReference>
<dbReference type="PANTHER" id="PTHR12155">
    <property type="entry name" value="SCHLAFEN"/>
    <property type="match status" value="1"/>
</dbReference>
<proteinExistence type="predicted"/>
<evidence type="ECO:0000313" key="3">
    <source>
        <dbReference type="Proteomes" id="UP000507470"/>
    </source>
</evidence>
<keyword evidence="3" id="KW-1185">Reference proteome</keyword>
<dbReference type="Proteomes" id="UP000507470">
    <property type="component" value="Unassembled WGS sequence"/>
</dbReference>
<dbReference type="Gene3D" id="3.30.950.30">
    <property type="entry name" value="Schlafen, AAA domain"/>
    <property type="match status" value="1"/>
</dbReference>
<feature type="coiled-coil region" evidence="1">
    <location>
        <begin position="259"/>
        <end position="286"/>
    </location>
</feature>
<protein>
    <submittedName>
        <fullName evidence="2">Uncharacterized protein</fullName>
    </submittedName>
</protein>
<dbReference type="InterPro" id="IPR038461">
    <property type="entry name" value="Schlafen_AlbA_2_dom_sf"/>
</dbReference>
<organism evidence="2 3">
    <name type="scientific">Mytilus coruscus</name>
    <name type="common">Sea mussel</name>
    <dbReference type="NCBI Taxonomy" id="42192"/>
    <lineage>
        <taxon>Eukaryota</taxon>
        <taxon>Metazoa</taxon>
        <taxon>Spiralia</taxon>
        <taxon>Lophotrochozoa</taxon>
        <taxon>Mollusca</taxon>
        <taxon>Bivalvia</taxon>
        <taxon>Autobranchia</taxon>
        <taxon>Pteriomorphia</taxon>
        <taxon>Mytilida</taxon>
        <taxon>Mytiloidea</taxon>
        <taxon>Mytilidae</taxon>
        <taxon>Mytilinae</taxon>
        <taxon>Mytilus</taxon>
    </lineage>
</organism>
<evidence type="ECO:0000256" key="1">
    <source>
        <dbReference type="SAM" id="Coils"/>
    </source>
</evidence>
<accession>A0A6J8CKJ0</accession>